<evidence type="ECO:0000256" key="1">
    <source>
        <dbReference type="ARBA" id="ARBA00004141"/>
    </source>
</evidence>
<feature type="transmembrane region" description="Helical" evidence="6">
    <location>
        <begin position="73"/>
        <end position="90"/>
    </location>
</feature>
<comment type="subcellular location">
    <subcellularLocation>
        <location evidence="1">Membrane</location>
        <topology evidence="1">Multi-pass membrane protein</topology>
    </subcellularLocation>
</comment>
<evidence type="ECO:0000313" key="8">
    <source>
        <dbReference type="Proteomes" id="UP000001996"/>
    </source>
</evidence>
<dbReference type="GO" id="GO:0061024">
    <property type="term" value="P:membrane organization"/>
    <property type="evidence" value="ECO:0007669"/>
    <property type="project" value="TreeGrafter"/>
</dbReference>
<dbReference type="GO" id="GO:0005783">
    <property type="term" value="C:endoplasmic reticulum"/>
    <property type="evidence" value="ECO:0007669"/>
    <property type="project" value="TreeGrafter"/>
</dbReference>
<dbReference type="GO" id="GO:0016020">
    <property type="term" value="C:membrane"/>
    <property type="evidence" value="ECO:0007669"/>
    <property type="project" value="UniProtKB-SubCell"/>
</dbReference>
<feature type="transmembrane region" description="Helical" evidence="6">
    <location>
        <begin position="110"/>
        <end position="127"/>
    </location>
</feature>
<name>A5DWC4_LODEL</name>
<evidence type="ECO:0008006" key="9">
    <source>
        <dbReference type="Google" id="ProtNLM"/>
    </source>
</evidence>
<keyword evidence="5 6" id="KW-0472">Membrane</keyword>
<dbReference type="HOGENOM" id="CLU_065417_3_0_1"/>
<evidence type="ECO:0000256" key="3">
    <source>
        <dbReference type="ARBA" id="ARBA00022692"/>
    </source>
</evidence>
<protein>
    <recommendedName>
        <fullName evidence="9">Pore and endoplasmic reticulum protein of 33 kDa</fullName>
    </recommendedName>
</protein>
<comment type="similarity">
    <text evidence="2">Belongs to the PER33/POM33 family.</text>
</comment>
<dbReference type="EMBL" id="CH981525">
    <property type="protein sequence ID" value="EDK43482.1"/>
    <property type="molecule type" value="Genomic_DNA"/>
</dbReference>
<dbReference type="GeneID" id="5233822"/>
<dbReference type="OrthoDB" id="5581259at2759"/>
<dbReference type="PANTHER" id="PTHR12703">
    <property type="entry name" value="TRANSMEMBRANE PROTEIN 33"/>
    <property type="match status" value="1"/>
</dbReference>
<dbReference type="VEuPathDB" id="FungiDB:LELG_01660"/>
<feature type="transmembrane region" description="Helical" evidence="6">
    <location>
        <begin position="39"/>
        <end position="61"/>
    </location>
</feature>
<dbReference type="KEGG" id="lel:PVL30_001633"/>
<evidence type="ECO:0000256" key="6">
    <source>
        <dbReference type="SAM" id="Phobius"/>
    </source>
</evidence>
<dbReference type="InterPro" id="IPR005344">
    <property type="entry name" value="TMEM33/Pom33"/>
</dbReference>
<evidence type="ECO:0000256" key="2">
    <source>
        <dbReference type="ARBA" id="ARBA00007322"/>
    </source>
</evidence>
<dbReference type="PANTHER" id="PTHR12703:SF4">
    <property type="entry name" value="TRANSMEMBRANE PROTEIN 33"/>
    <property type="match status" value="1"/>
</dbReference>
<dbReference type="FunCoup" id="A5DWC4">
    <property type="interactions" value="77"/>
</dbReference>
<gene>
    <name evidence="7" type="ORF">LELG_01660</name>
</gene>
<sequence>MPPKAAPQSASTSASSASSSLKHQSVGQQLTKLATSQQFYWYLGHVFALLFTVFSAITGLIYRKQSSLKYYRFALLSIITTYLIVLKQVYFKNTGLKNVTVARLLRDENVQYIILAAIFLVSSFISGDQVPAGLYSYAIFAVFHVLTYFQNQLLPVLVPSLTTQQKLSSRIGAIINKFNQPALYVAAAVESSLIVTTGLELILLPFAILLRWRSFGYAISKIIVFVSVVVFNKLRYDNSQFTKAIVNEMDKNQAGFVTRLNNPKVTLLYNNLRAKAIYFLQLIQLPKEVKKTQ</sequence>
<keyword evidence="4 6" id="KW-1133">Transmembrane helix</keyword>
<evidence type="ECO:0000256" key="5">
    <source>
        <dbReference type="ARBA" id="ARBA00023136"/>
    </source>
</evidence>
<dbReference type="InParanoid" id="A5DWC4"/>
<accession>A5DWC4</accession>
<proteinExistence type="inferred from homology"/>
<feature type="transmembrane region" description="Helical" evidence="6">
    <location>
        <begin position="182"/>
        <end position="203"/>
    </location>
</feature>
<keyword evidence="8" id="KW-1185">Reference proteome</keyword>
<evidence type="ECO:0000256" key="4">
    <source>
        <dbReference type="ARBA" id="ARBA00022989"/>
    </source>
</evidence>
<dbReference type="eggNOG" id="KOG4002">
    <property type="taxonomic scope" value="Eukaryota"/>
</dbReference>
<keyword evidence="3 6" id="KW-0812">Transmembrane</keyword>
<evidence type="ECO:0000313" key="7">
    <source>
        <dbReference type="EMBL" id="EDK43482.1"/>
    </source>
</evidence>
<feature type="transmembrane region" description="Helical" evidence="6">
    <location>
        <begin position="215"/>
        <end position="234"/>
    </location>
</feature>
<dbReference type="Proteomes" id="UP000001996">
    <property type="component" value="Unassembled WGS sequence"/>
</dbReference>
<feature type="transmembrane region" description="Helical" evidence="6">
    <location>
        <begin position="134"/>
        <end position="151"/>
    </location>
</feature>
<dbReference type="AlphaFoldDB" id="A5DWC4"/>
<reference evidence="7 8" key="1">
    <citation type="journal article" date="2009" name="Nature">
        <title>Evolution of pathogenicity and sexual reproduction in eight Candida genomes.</title>
        <authorList>
            <person name="Butler G."/>
            <person name="Rasmussen M.D."/>
            <person name="Lin M.F."/>
            <person name="Santos M.A."/>
            <person name="Sakthikumar S."/>
            <person name="Munro C.A."/>
            <person name="Rheinbay E."/>
            <person name="Grabherr M."/>
            <person name="Forche A."/>
            <person name="Reedy J.L."/>
            <person name="Agrafioti I."/>
            <person name="Arnaud M.B."/>
            <person name="Bates S."/>
            <person name="Brown A.J."/>
            <person name="Brunke S."/>
            <person name="Costanzo M.C."/>
            <person name="Fitzpatrick D.A."/>
            <person name="de Groot P.W."/>
            <person name="Harris D."/>
            <person name="Hoyer L.L."/>
            <person name="Hube B."/>
            <person name="Klis F.M."/>
            <person name="Kodira C."/>
            <person name="Lennard N."/>
            <person name="Logue M.E."/>
            <person name="Martin R."/>
            <person name="Neiman A.M."/>
            <person name="Nikolaou E."/>
            <person name="Quail M.A."/>
            <person name="Quinn J."/>
            <person name="Santos M.C."/>
            <person name="Schmitzberger F.F."/>
            <person name="Sherlock G."/>
            <person name="Shah P."/>
            <person name="Silverstein K.A."/>
            <person name="Skrzypek M.S."/>
            <person name="Soll D."/>
            <person name="Staggs R."/>
            <person name="Stansfield I."/>
            <person name="Stumpf M.P."/>
            <person name="Sudbery P.E."/>
            <person name="Srikantha T."/>
            <person name="Zeng Q."/>
            <person name="Berman J."/>
            <person name="Berriman M."/>
            <person name="Heitman J."/>
            <person name="Gow N.A."/>
            <person name="Lorenz M.C."/>
            <person name="Birren B.W."/>
            <person name="Kellis M."/>
            <person name="Cuomo C.A."/>
        </authorList>
    </citation>
    <scope>NUCLEOTIDE SEQUENCE [LARGE SCALE GENOMIC DNA]</scope>
    <source>
        <strain evidence="8">ATCC 11503 / BCRC 21390 / CBS 2605 / JCM 1781 / NBRC 1676 / NRRL YB-4239</strain>
    </source>
</reference>
<organism evidence="7 8">
    <name type="scientific">Lodderomyces elongisporus (strain ATCC 11503 / CBS 2605 / JCM 1781 / NBRC 1676 / NRRL YB-4239)</name>
    <name type="common">Yeast</name>
    <name type="synonym">Saccharomyces elongisporus</name>
    <dbReference type="NCBI Taxonomy" id="379508"/>
    <lineage>
        <taxon>Eukaryota</taxon>
        <taxon>Fungi</taxon>
        <taxon>Dikarya</taxon>
        <taxon>Ascomycota</taxon>
        <taxon>Saccharomycotina</taxon>
        <taxon>Pichiomycetes</taxon>
        <taxon>Debaryomycetaceae</taxon>
        <taxon>Candida/Lodderomyces clade</taxon>
        <taxon>Lodderomyces</taxon>
    </lineage>
</organism>
<dbReference type="InterPro" id="IPR051645">
    <property type="entry name" value="PER33/POM33_regulator"/>
</dbReference>
<dbReference type="GO" id="GO:0071786">
    <property type="term" value="P:endoplasmic reticulum tubular network organization"/>
    <property type="evidence" value="ECO:0007669"/>
    <property type="project" value="TreeGrafter"/>
</dbReference>
<dbReference type="Pfam" id="PF03661">
    <property type="entry name" value="TMEM33_Pom33"/>
    <property type="match status" value="1"/>
</dbReference>
<dbReference type="OMA" id="PQFYWFL"/>